<gene>
    <name evidence="5" type="primary">Cmya5</name>
    <name evidence="5" type="ORF">PTILEU_R11038</name>
</gene>
<dbReference type="InterPro" id="IPR003961">
    <property type="entry name" value="FN3_dom"/>
</dbReference>
<dbReference type="Gene3D" id="2.60.40.10">
    <property type="entry name" value="Immunoglobulins"/>
    <property type="match status" value="2"/>
</dbReference>
<feature type="region of interest" description="Disordered" evidence="2">
    <location>
        <begin position="405"/>
        <end position="434"/>
    </location>
</feature>
<dbReference type="EMBL" id="VWYY01000228">
    <property type="protein sequence ID" value="NXE36260.1"/>
    <property type="molecule type" value="Genomic_DNA"/>
</dbReference>
<feature type="domain" description="B30.2/SPRY" evidence="3">
    <location>
        <begin position="979"/>
        <end position="1161"/>
    </location>
</feature>
<dbReference type="InterPro" id="IPR001870">
    <property type="entry name" value="B30.2/SPRY"/>
</dbReference>
<dbReference type="PROSITE" id="PS50188">
    <property type="entry name" value="B302_SPRY"/>
    <property type="match status" value="1"/>
</dbReference>
<dbReference type="InterPro" id="IPR050617">
    <property type="entry name" value="E3_ligase_FN3/SPRY"/>
</dbReference>
<dbReference type="Proteomes" id="UP000547721">
    <property type="component" value="Unassembled WGS sequence"/>
</dbReference>
<dbReference type="SUPFAM" id="SSF49265">
    <property type="entry name" value="Fibronectin type III"/>
    <property type="match status" value="1"/>
</dbReference>
<dbReference type="PANTHER" id="PTHR24099">
    <property type="entry name" value="E3 UBIQUITIN-PROTEIN LIGASE TRIM36-RELATED"/>
    <property type="match status" value="1"/>
</dbReference>
<dbReference type="SUPFAM" id="SSF49899">
    <property type="entry name" value="Concanavalin A-like lectins/glucanases"/>
    <property type="match status" value="1"/>
</dbReference>
<feature type="domain" description="Fibronectin type-III" evidence="4">
    <location>
        <begin position="906"/>
        <end position="997"/>
    </location>
</feature>
<name>A0A7K8M3U4_9CORV</name>
<evidence type="ECO:0000313" key="5">
    <source>
        <dbReference type="EMBL" id="NXE36260.1"/>
    </source>
</evidence>
<evidence type="ECO:0000259" key="4">
    <source>
        <dbReference type="PROSITE" id="PS50853"/>
    </source>
</evidence>
<keyword evidence="6" id="KW-1185">Reference proteome</keyword>
<keyword evidence="1" id="KW-0175">Coiled coil</keyword>
<evidence type="ECO:0000313" key="6">
    <source>
        <dbReference type="Proteomes" id="UP000547721"/>
    </source>
</evidence>
<feature type="non-terminal residue" evidence="5">
    <location>
        <position position="1"/>
    </location>
</feature>
<dbReference type="SUPFAM" id="SSF57845">
    <property type="entry name" value="B-box zinc-binding domain"/>
    <property type="match status" value="1"/>
</dbReference>
<accession>A0A7K8M3U4</accession>
<feature type="domain" description="Fibronectin type-III" evidence="4">
    <location>
        <begin position="808"/>
        <end position="905"/>
    </location>
</feature>
<organism evidence="5 6">
    <name type="scientific">Ptilorrhoa leucosticta</name>
    <dbReference type="NCBI Taxonomy" id="449384"/>
    <lineage>
        <taxon>Eukaryota</taxon>
        <taxon>Metazoa</taxon>
        <taxon>Chordata</taxon>
        <taxon>Craniata</taxon>
        <taxon>Vertebrata</taxon>
        <taxon>Euteleostomi</taxon>
        <taxon>Archelosauria</taxon>
        <taxon>Archosauria</taxon>
        <taxon>Dinosauria</taxon>
        <taxon>Saurischia</taxon>
        <taxon>Theropoda</taxon>
        <taxon>Coelurosauria</taxon>
        <taxon>Aves</taxon>
        <taxon>Neognathae</taxon>
        <taxon>Neoaves</taxon>
        <taxon>Telluraves</taxon>
        <taxon>Australaves</taxon>
        <taxon>Passeriformes</taxon>
        <taxon>Corvoidea</taxon>
        <taxon>Cinclosomatidae</taxon>
        <taxon>Ptilorrhoa</taxon>
    </lineage>
</organism>
<sequence>EQKDLFNIISEGYEILNIHAPTHISSVDQEESKHMPDKLEYLETNPSFRRKLGDDGQRVLTSGRTTEISESSVLGKTASHEIIELVKRDDVEETGETQQDNLLLPENNNYTMLYPNNGTADMDYFEKYTLIDDKSPIKPQFERLISLSPVTEEPNESIEEAKSFKESTEVDTLEEFSLLEDLDEVFYGTIKGESKMRSYVDASKPLPLQKSIDSSTKSITNVEDEHKSPGTPLFDSEEGVLERSLLFPTTVAAVNPELLEEPPALSFLYKDLYAEAVGEKTKDETPSDEESGNSNASFPSRNSDTDDGTGMYFEKYILKDEIPSKGTGPQKDQIPEDESFSGGISVWSSDNKQKQGYGDFQYVKTEVLSERGVMERDKIQVDSNIQATLCKPMHAIPFGSKTVLSGARTDTTEQREEEKVPGETTEELPEQSSQQAYSQQVNYLGGAYQEAGTKQEKRQDITAVPQMEKYVPHVRAPTEDRVDDQYTQEHLSCVSTTQQTENPDLQREEQHPDVYEDLVESMDYDVITQEELLQDEISSQFTHEELLFEDRDSFDHAADSYEFVNEPEQRSPVELEDSGFVVMYPEKSATNIPQVESPQRELKKAQVDTYCYHCKCPISAIDKLFGEHKDHEVTTLDDAATKMKVRINLESIWWMARVRVIENFCVFIKCCHFILQENCKKNADILEKQNEEMLKKVVAQYDEKSENFEEVKKMKMEYLYEQMVNFQQTVDSAKETLETTVKETDEVDGFVFLNVNTCFLPIRLLSAMDTTLSLEKVPSAFSLFEHYADSPGQSNQHSLQHVAVPQTPIVIPQEPNSATSTSIAVYWAVNDGDTIDCFQVYCMEELQASKGAGALVEEYRVTVKESHCILEDLEPDRCYSVWVMAVNGTGCSLPSEKAIFKTAPAVPTIKAEDCTVCWDTATVRWRAASVSAESFILEYCRQHSPEGEGLRSFAGIKKPELKVSLEPNVNYFFYLRAVNPFGTSEQSEAALISTKGTRFRLLSDTAHPALQISSNATVIHLPEKTKLTGFPSVLGELLPAQGCHYWEIVVSACRSYRIGICYEAVTQSSVLGLSDTSWCMWCCPTQTRFLHTGVMSDVHVTEHLARIGILLDYSSGRLLFFNAERGLVLFAIRHKFTDAAHPAFALEKAGVLTLCTGMELPEFVKHS</sequence>
<dbReference type="SMART" id="SM00449">
    <property type="entry name" value="SPRY"/>
    <property type="match status" value="1"/>
</dbReference>
<dbReference type="InterPro" id="IPR003879">
    <property type="entry name" value="Butyrophylin_SPRY"/>
</dbReference>
<dbReference type="PRINTS" id="PR01407">
    <property type="entry name" value="BUTYPHLNCDUF"/>
</dbReference>
<dbReference type="SMART" id="SM00060">
    <property type="entry name" value="FN3"/>
    <property type="match status" value="2"/>
</dbReference>
<dbReference type="PROSITE" id="PS50853">
    <property type="entry name" value="FN3"/>
    <property type="match status" value="2"/>
</dbReference>
<dbReference type="CDD" id="cd00063">
    <property type="entry name" value="FN3"/>
    <property type="match status" value="2"/>
</dbReference>
<dbReference type="InterPro" id="IPR013320">
    <property type="entry name" value="ConA-like_dom_sf"/>
</dbReference>
<feature type="region of interest" description="Disordered" evidence="2">
    <location>
        <begin position="279"/>
        <end position="310"/>
    </location>
</feature>
<dbReference type="InterPro" id="IPR036116">
    <property type="entry name" value="FN3_sf"/>
</dbReference>
<dbReference type="InterPro" id="IPR043136">
    <property type="entry name" value="B30.2/SPRY_sf"/>
</dbReference>
<dbReference type="GO" id="GO:0005737">
    <property type="term" value="C:cytoplasm"/>
    <property type="evidence" value="ECO:0007669"/>
    <property type="project" value="TreeGrafter"/>
</dbReference>
<evidence type="ECO:0000259" key="3">
    <source>
        <dbReference type="PROSITE" id="PS50188"/>
    </source>
</evidence>
<dbReference type="AlphaFoldDB" id="A0A7K8M3U4"/>
<feature type="region of interest" description="Disordered" evidence="2">
    <location>
        <begin position="216"/>
        <end position="235"/>
    </location>
</feature>
<comment type="caution">
    <text evidence="5">The sequence shown here is derived from an EMBL/GenBank/DDBJ whole genome shotgun (WGS) entry which is preliminary data.</text>
</comment>
<feature type="compositionally biased region" description="Basic and acidic residues" evidence="2">
    <location>
        <begin position="410"/>
        <end position="421"/>
    </location>
</feature>
<proteinExistence type="predicted"/>
<evidence type="ECO:0000256" key="1">
    <source>
        <dbReference type="ARBA" id="ARBA00023054"/>
    </source>
</evidence>
<dbReference type="Pfam" id="PF00622">
    <property type="entry name" value="SPRY"/>
    <property type="match status" value="1"/>
</dbReference>
<dbReference type="InterPro" id="IPR003877">
    <property type="entry name" value="SPRY_dom"/>
</dbReference>
<evidence type="ECO:0000256" key="2">
    <source>
        <dbReference type="SAM" id="MobiDB-lite"/>
    </source>
</evidence>
<dbReference type="PANTHER" id="PTHR24099:SF7">
    <property type="entry name" value="CARDIOMYOPATHY-ASSOCIATED PROTEIN 5"/>
    <property type="match status" value="1"/>
</dbReference>
<dbReference type="Pfam" id="PF00041">
    <property type="entry name" value="fn3"/>
    <property type="match status" value="1"/>
</dbReference>
<dbReference type="Gene3D" id="3.30.160.60">
    <property type="entry name" value="Classic Zinc Finger"/>
    <property type="match status" value="1"/>
</dbReference>
<feature type="compositionally biased region" description="Polar residues" evidence="2">
    <location>
        <begin position="292"/>
        <end position="302"/>
    </location>
</feature>
<feature type="region of interest" description="Disordered" evidence="2">
    <location>
        <begin position="322"/>
        <end position="347"/>
    </location>
</feature>
<protein>
    <submittedName>
        <fullName evidence="5">CMYA5 protein</fullName>
    </submittedName>
</protein>
<dbReference type="Gene3D" id="2.60.120.920">
    <property type="match status" value="1"/>
</dbReference>
<feature type="non-terminal residue" evidence="5">
    <location>
        <position position="1167"/>
    </location>
</feature>
<reference evidence="5 6" key="1">
    <citation type="submission" date="2019-09" db="EMBL/GenBank/DDBJ databases">
        <title>Bird 10,000 Genomes (B10K) Project - Family phase.</title>
        <authorList>
            <person name="Zhang G."/>
        </authorList>
    </citation>
    <scope>NUCLEOTIDE SEQUENCE [LARGE SCALE GENOMIC DNA]</scope>
    <source>
        <strain evidence="5">B10K-CU-031-17</strain>
        <tissue evidence="5">Muscle</tissue>
    </source>
</reference>
<dbReference type="InterPro" id="IPR013783">
    <property type="entry name" value="Ig-like_fold"/>
</dbReference>